<evidence type="ECO:0000313" key="3">
    <source>
        <dbReference type="Proteomes" id="UP001231189"/>
    </source>
</evidence>
<feature type="compositionally biased region" description="Basic and acidic residues" evidence="1">
    <location>
        <begin position="253"/>
        <end position="270"/>
    </location>
</feature>
<name>A0AAD8TG04_LOLMU</name>
<sequence>MSESWLRPCLNLIQTSVGTKDLPYVRKFITTKESWEGLAISFMGSESMKRNKYSALRNQAEGFMRLPDEDHQEMYRRLITIADAFRNVGAQHIDDFWIKDKYIDCMMPYEPIDVKSLLGRESYSSLTSQQVVHELQALKVAEQNSQDSRNRAIGMARGTNLALTVNTVEEVNTQEPYRTSWSMSYPEDLEYHYNDHMAFHAKTFWVDPSKAKEENIKRNNSSGFKRSGPRSRSCCNCGDKRHFITECPYENRETHGGRLIPKDKSKDSKAPNKKFYNKNKKNKRPSRIVLMTKEEYSSDDNDSSSDEEETSKEVAAIATTNIPSSSLFESPNENPHIKNAHCFMARNPSKEIFSELDETFAQGPIFARSFRKTEDLTKWGHEAARGWRRGPSPGRADLSPGPLVWPLALTLRLLKASVAKPQYREPRYGKPYRDAPPRIPSRGIRRSPAPCRRGDSSPGGLYTAMVASGVMSE</sequence>
<evidence type="ECO:0000313" key="2">
    <source>
        <dbReference type="EMBL" id="KAK1681940.1"/>
    </source>
</evidence>
<evidence type="ECO:0000256" key="1">
    <source>
        <dbReference type="SAM" id="MobiDB-lite"/>
    </source>
</evidence>
<feature type="region of interest" description="Disordered" evidence="1">
    <location>
        <begin position="215"/>
        <end position="234"/>
    </location>
</feature>
<feature type="region of interest" description="Disordered" evidence="1">
    <location>
        <begin position="253"/>
        <end position="313"/>
    </location>
</feature>
<dbReference type="Proteomes" id="UP001231189">
    <property type="component" value="Unassembled WGS sequence"/>
</dbReference>
<comment type="caution">
    <text evidence="2">The sequence shown here is derived from an EMBL/GenBank/DDBJ whole genome shotgun (WGS) entry which is preliminary data.</text>
</comment>
<dbReference type="AlphaFoldDB" id="A0AAD8TG04"/>
<protein>
    <recommendedName>
        <fullName evidence="4">CCHC-type domain-containing protein</fullName>
    </recommendedName>
</protein>
<keyword evidence="3" id="KW-1185">Reference proteome</keyword>
<feature type="compositionally biased region" description="Acidic residues" evidence="1">
    <location>
        <begin position="297"/>
        <end position="310"/>
    </location>
</feature>
<feature type="compositionally biased region" description="Basic residues" evidence="1">
    <location>
        <begin position="271"/>
        <end position="286"/>
    </location>
</feature>
<evidence type="ECO:0008006" key="4">
    <source>
        <dbReference type="Google" id="ProtNLM"/>
    </source>
</evidence>
<dbReference type="EMBL" id="JAUUTY010000002">
    <property type="protein sequence ID" value="KAK1681940.1"/>
    <property type="molecule type" value="Genomic_DNA"/>
</dbReference>
<organism evidence="2 3">
    <name type="scientific">Lolium multiflorum</name>
    <name type="common">Italian ryegrass</name>
    <name type="synonym">Lolium perenne subsp. multiflorum</name>
    <dbReference type="NCBI Taxonomy" id="4521"/>
    <lineage>
        <taxon>Eukaryota</taxon>
        <taxon>Viridiplantae</taxon>
        <taxon>Streptophyta</taxon>
        <taxon>Embryophyta</taxon>
        <taxon>Tracheophyta</taxon>
        <taxon>Spermatophyta</taxon>
        <taxon>Magnoliopsida</taxon>
        <taxon>Liliopsida</taxon>
        <taxon>Poales</taxon>
        <taxon>Poaceae</taxon>
        <taxon>BOP clade</taxon>
        <taxon>Pooideae</taxon>
        <taxon>Poodae</taxon>
        <taxon>Poeae</taxon>
        <taxon>Poeae Chloroplast Group 2 (Poeae type)</taxon>
        <taxon>Loliodinae</taxon>
        <taxon>Loliinae</taxon>
        <taxon>Lolium</taxon>
    </lineage>
</organism>
<gene>
    <name evidence="2" type="ORF">QYE76_042788</name>
</gene>
<accession>A0AAD8TG04</accession>
<proteinExistence type="predicted"/>
<reference evidence="2" key="1">
    <citation type="submission" date="2023-07" db="EMBL/GenBank/DDBJ databases">
        <title>A chromosome-level genome assembly of Lolium multiflorum.</title>
        <authorList>
            <person name="Chen Y."/>
            <person name="Copetti D."/>
            <person name="Kolliker R."/>
            <person name="Studer B."/>
        </authorList>
    </citation>
    <scope>NUCLEOTIDE SEQUENCE</scope>
    <source>
        <strain evidence="2">02402/16</strain>
        <tissue evidence="2">Leaf</tissue>
    </source>
</reference>
<feature type="region of interest" description="Disordered" evidence="1">
    <location>
        <begin position="425"/>
        <end position="462"/>
    </location>
</feature>
<feature type="compositionally biased region" description="Basic and acidic residues" evidence="1">
    <location>
        <begin position="425"/>
        <end position="436"/>
    </location>
</feature>
<feature type="compositionally biased region" description="Low complexity" evidence="1">
    <location>
        <begin position="440"/>
        <end position="450"/>
    </location>
</feature>